<dbReference type="OrthoDB" id="596512at2"/>
<keyword evidence="2" id="KW-1185">Reference proteome</keyword>
<reference evidence="1 2" key="1">
    <citation type="submission" date="2016-10" db="EMBL/GenBank/DDBJ databases">
        <authorList>
            <person name="de Groot N.N."/>
        </authorList>
    </citation>
    <scope>NUCLEOTIDE SEQUENCE [LARGE SCALE GENOMIC DNA]</scope>
    <source>
        <strain evidence="1 2">DSM 26130</strain>
    </source>
</reference>
<protein>
    <submittedName>
        <fullName evidence="1">Capsule assembly protein Wzi</fullName>
    </submittedName>
</protein>
<dbReference type="RefSeq" id="WP_093824594.1">
    <property type="nucleotide sequence ID" value="NZ_FOLQ01000002.1"/>
</dbReference>
<evidence type="ECO:0000313" key="2">
    <source>
        <dbReference type="Proteomes" id="UP000198598"/>
    </source>
</evidence>
<gene>
    <name evidence="1" type="ORF">SAMN05216167_102541</name>
</gene>
<dbReference type="STRING" id="662367.SAMN05216167_102541"/>
<dbReference type="EMBL" id="FOLQ01000002">
    <property type="protein sequence ID" value="SFC83502.1"/>
    <property type="molecule type" value="Genomic_DNA"/>
</dbReference>
<organism evidence="1 2">
    <name type="scientific">Spirosoma endophyticum</name>
    <dbReference type="NCBI Taxonomy" id="662367"/>
    <lineage>
        <taxon>Bacteria</taxon>
        <taxon>Pseudomonadati</taxon>
        <taxon>Bacteroidota</taxon>
        <taxon>Cytophagia</taxon>
        <taxon>Cytophagales</taxon>
        <taxon>Cytophagaceae</taxon>
        <taxon>Spirosoma</taxon>
    </lineage>
</organism>
<dbReference type="AlphaFoldDB" id="A0A1I1MFA3"/>
<dbReference type="Proteomes" id="UP000198598">
    <property type="component" value="Unassembled WGS sequence"/>
</dbReference>
<evidence type="ECO:0000313" key="1">
    <source>
        <dbReference type="EMBL" id="SFC83502.1"/>
    </source>
</evidence>
<name>A0A1I1MFA3_9BACT</name>
<proteinExistence type="predicted"/>
<sequence length="495" mass="55891">MSGLRPCAFLALFIFGFYSTVICQQRSVFHGEVEAGSILSSESVTPFWLRTNQYGIVPNQAPAGLFQAAFWKSYAQPDSTHTQKFSWGFTLNPVLTYDRNDKLKVLLPEAQLKIRFKAIELYIGRRREVIGLGDTTLSSGFYAVSGNSLPIPKLQIGTVGYAPLHFTKDFLAVNAGFAHGWFNVPYLQDVRLHQKYLYLRFGKPASSFKFYAGVNHQVQWAGHADYLKQRPDIADANGYFPSDWSFYKYVVFSYTPKDWGNVAGYTDFDSYRVGNSVGSIDFGAEFTTAGHKFMAYYQHAYEDVSGIVFLNMPDGLWGLSCAFTPEQPAAFRVTRLNVEFLTTKNQTAPTFNIPGSSYQGGDNYYNHSQYTEGWSYFGRTIGTPFIAPGQDFDKKFPLPNEQYFPNNRVNMWYVGLQAVYRKSTFLVRTSYSKNYGTFRDPSTSTDYPSQFSGLISAQIPISRWSNMALVTKLSVDNGDLYSNAVGGYIGLRMSW</sequence>
<dbReference type="Gene3D" id="2.40.160.130">
    <property type="entry name" value="Capsule assembly protein Wzi"/>
    <property type="match status" value="1"/>
</dbReference>
<accession>A0A1I1MFA3</accession>
<dbReference type="InterPro" id="IPR038636">
    <property type="entry name" value="Wzi_sf"/>
</dbReference>